<evidence type="ECO:0000259" key="13">
    <source>
        <dbReference type="Pfam" id="PF04992"/>
    </source>
</evidence>
<dbReference type="InterPro" id="IPR038593">
    <property type="entry name" value="RNA_pol_Rpb1_7_sf"/>
</dbReference>
<name>E5RKB9_9EUKA</name>
<evidence type="ECO:0000256" key="7">
    <source>
        <dbReference type="ARBA" id="ARBA00022833"/>
    </source>
</evidence>
<dbReference type="InterPro" id="IPR007081">
    <property type="entry name" value="RNA_pol_Rpb1_5"/>
</dbReference>
<dbReference type="InterPro" id="IPR038120">
    <property type="entry name" value="Rpb1_funnel_sf"/>
</dbReference>
<dbReference type="Pfam" id="PF04992">
    <property type="entry name" value="RNA_pol_Rpb1_6"/>
    <property type="match status" value="1"/>
</dbReference>
<evidence type="ECO:0000256" key="9">
    <source>
        <dbReference type="ARBA" id="ARBA00023163"/>
    </source>
</evidence>
<keyword evidence="7" id="KW-0862">Zinc</keyword>
<feature type="domain" description="RNA polymerase Rpb1" evidence="11">
    <location>
        <begin position="23"/>
        <end position="191"/>
    </location>
</feature>
<feature type="domain" description="RNA polymerase Rpb1" evidence="14">
    <location>
        <begin position="329"/>
        <end position="927"/>
    </location>
</feature>
<dbReference type="PANTHER" id="PTHR19376:SF37">
    <property type="entry name" value="DNA-DIRECTED RNA POLYMERASE II SUBUNIT RPB1"/>
    <property type="match status" value="1"/>
</dbReference>
<dbReference type="InterPro" id="IPR042102">
    <property type="entry name" value="RNA_pol_Rpb1_3_sf"/>
</dbReference>
<evidence type="ECO:0000259" key="14">
    <source>
        <dbReference type="Pfam" id="PF04998"/>
    </source>
</evidence>
<comment type="subcellular location">
    <subcellularLocation>
        <location evidence="1">Nucleus</location>
    </subcellularLocation>
</comment>
<protein>
    <recommendedName>
        <fullName evidence="2">DNA-directed RNA polymerase</fullName>
        <ecNumber evidence="2">2.7.7.6</ecNumber>
    </recommendedName>
</protein>
<dbReference type="Gene3D" id="3.30.1360.140">
    <property type="match status" value="1"/>
</dbReference>
<dbReference type="GO" id="GO:0003677">
    <property type="term" value="F:DNA binding"/>
    <property type="evidence" value="ECO:0007669"/>
    <property type="project" value="InterPro"/>
</dbReference>
<feature type="non-terminal residue" evidence="16">
    <location>
        <position position="1"/>
    </location>
</feature>
<reference evidence="16" key="1">
    <citation type="submission" date="2002-12" db="EMBL/GenBank/DDBJ databases">
        <title>Divergence pattern of animal gene families and relationship with evolution of multicellular systems.</title>
        <authorList>
            <person name="Suga H."/>
            <person name="Kondo J."/>
            <person name="Miyata T."/>
        </authorList>
    </citation>
    <scope>NUCLEOTIDE SEQUENCE</scope>
</reference>
<dbReference type="InterPro" id="IPR007073">
    <property type="entry name" value="RNA_pol_Rpb1_7"/>
</dbReference>
<dbReference type="GO" id="GO:0006351">
    <property type="term" value="P:DNA-templated transcription"/>
    <property type="evidence" value="ECO:0007669"/>
    <property type="project" value="InterPro"/>
</dbReference>
<evidence type="ECO:0000256" key="1">
    <source>
        <dbReference type="ARBA" id="ARBA00004123"/>
    </source>
</evidence>
<feature type="domain" description="RNA polymerase Rpb1" evidence="15">
    <location>
        <begin position="219"/>
        <end position="322"/>
    </location>
</feature>
<dbReference type="InterPro" id="IPR045867">
    <property type="entry name" value="DNA-dir_RpoC_beta_prime"/>
</dbReference>
<dbReference type="GO" id="GO:0003899">
    <property type="term" value="F:DNA-directed RNA polymerase activity"/>
    <property type="evidence" value="ECO:0007669"/>
    <property type="project" value="UniProtKB-EC"/>
</dbReference>
<dbReference type="InterPro" id="IPR007066">
    <property type="entry name" value="RNA_pol_Rpb1_3"/>
</dbReference>
<evidence type="ECO:0000256" key="3">
    <source>
        <dbReference type="ARBA" id="ARBA00022478"/>
    </source>
</evidence>
<evidence type="ECO:0000256" key="10">
    <source>
        <dbReference type="ARBA" id="ARBA00023242"/>
    </source>
</evidence>
<keyword evidence="8" id="KW-0460">Magnesium</keyword>
<keyword evidence="5" id="KW-0548">Nucleotidyltransferase</keyword>
<dbReference type="AlphaFoldDB" id="E5RKB9"/>
<dbReference type="FunFam" id="1.10.274.100:FF:000001">
    <property type="entry name" value="DNA-directed RNA polymerase subunit"/>
    <property type="match status" value="1"/>
</dbReference>
<dbReference type="Gene3D" id="1.10.150.390">
    <property type="match status" value="1"/>
</dbReference>
<dbReference type="FunFam" id="1.10.150.390:FF:000001">
    <property type="entry name" value="DNA-directed RNA polymerase subunit"/>
    <property type="match status" value="1"/>
</dbReference>
<dbReference type="Pfam" id="PF04983">
    <property type="entry name" value="RNA_pol_Rpb1_3"/>
    <property type="match status" value="1"/>
</dbReference>
<dbReference type="FunFam" id="1.10.132.30:FF:000001">
    <property type="entry name" value="DNA-directed RNA polymerase subunit"/>
    <property type="match status" value="1"/>
</dbReference>
<keyword evidence="4" id="KW-0808">Transferase</keyword>
<keyword evidence="9" id="KW-0804">Transcription</keyword>
<dbReference type="CDD" id="cd02584">
    <property type="entry name" value="RNAP_II_Rpb1_C"/>
    <property type="match status" value="1"/>
</dbReference>
<evidence type="ECO:0000256" key="6">
    <source>
        <dbReference type="ARBA" id="ARBA00022723"/>
    </source>
</evidence>
<dbReference type="GO" id="GO:0005665">
    <property type="term" value="C:RNA polymerase II, core complex"/>
    <property type="evidence" value="ECO:0007669"/>
    <property type="project" value="TreeGrafter"/>
</dbReference>
<dbReference type="Gene3D" id="6.20.50.80">
    <property type="match status" value="1"/>
</dbReference>
<dbReference type="Gene3D" id="6.10.250.2940">
    <property type="match status" value="1"/>
</dbReference>
<dbReference type="Pfam" id="PF04990">
    <property type="entry name" value="RNA_pol_Rpb1_7"/>
    <property type="match status" value="1"/>
</dbReference>
<keyword evidence="6" id="KW-0479">Metal-binding</keyword>
<keyword evidence="3" id="KW-0240">DNA-directed RNA polymerase</keyword>
<dbReference type="GO" id="GO:0046872">
    <property type="term" value="F:metal ion binding"/>
    <property type="evidence" value="ECO:0007669"/>
    <property type="project" value="UniProtKB-KW"/>
</dbReference>
<evidence type="ECO:0000259" key="11">
    <source>
        <dbReference type="Pfam" id="PF04983"/>
    </source>
</evidence>
<accession>E5RKB9</accession>
<dbReference type="Pfam" id="PF04998">
    <property type="entry name" value="RNA_pol_Rpb1_5"/>
    <property type="match status" value="1"/>
</dbReference>
<dbReference type="InterPro" id="IPR007083">
    <property type="entry name" value="RNA_pol_Rpb1_4"/>
</dbReference>
<dbReference type="Gene3D" id="1.10.132.30">
    <property type="match status" value="1"/>
</dbReference>
<keyword evidence="10" id="KW-0539">Nucleus</keyword>
<evidence type="ECO:0000259" key="12">
    <source>
        <dbReference type="Pfam" id="PF04990"/>
    </source>
</evidence>
<dbReference type="EMBL" id="AB098126">
    <property type="protein sequence ID" value="BAJ52628.1"/>
    <property type="molecule type" value="mRNA"/>
</dbReference>
<feature type="domain" description="RNA polymerase Rpb1" evidence="12">
    <location>
        <begin position="663"/>
        <end position="797"/>
    </location>
</feature>
<dbReference type="PANTHER" id="PTHR19376">
    <property type="entry name" value="DNA-DIRECTED RNA POLYMERASE"/>
    <property type="match status" value="1"/>
</dbReference>
<evidence type="ECO:0000256" key="4">
    <source>
        <dbReference type="ARBA" id="ARBA00022679"/>
    </source>
</evidence>
<evidence type="ECO:0000256" key="8">
    <source>
        <dbReference type="ARBA" id="ARBA00022842"/>
    </source>
</evidence>
<evidence type="ECO:0000259" key="15">
    <source>
        <dbReference type="Pfam" id="PF05000"/>
    </source>
</evidence>
<evidence type="ECO:0000256" key="2">
    <source>
        <dbReference type="ARBA" id="ARBA00012418"/>
    </source>
</evidence>
<evidence type="ECO:0000256" key="5">
    <source>
        <dbReference type="ARBA" id="ARBA00022695"/>
    </source>
</evidence>
<dbReference type="EC" id="2.7.7.6" evidence="2"/>
<sequence>NLHMPQSYLTRAEIEEMMKVERNILTPQANRPVMGIVQDTLRAARMMSKRDTFMDRQQVMHLLMFYPEWDGRIPCPCILKPKELWTGKQLLSLVIDEKVNLDQKHSAHNRDEDNSDNRWIPYHDTRVLIRGGVLLSGLICKATLGAKSGSLMHITRLECGYQVAKNLYGNLQTLINNWLVGNGASIGIGDTIADDETFAEIQELLDKASKEVNRIIRKAYRGMLEATPGNTIRQTFENQVNRVLNKARSDTGQSAETSLSEYNNFKCMSRSGSKGGTLNISQVIACVGQQNVEGKRIKFGFQYRSLPHYIKDDYGPDSKGFVFNSYLRGLTPTELFFHAMGGREGLIDTAVKTAETGYIQRRLIKSMEGLTLRYDGSVRNSNGELCQLLYGEDGMAAEWLEFQNLNTLKQSDADFEKQFRFDLNEYEMRKYVLDDIAEKVSTNPSVAHELAEEFEQLKRDRQLLRILRPDGKDQVVMPLNLPRLILNAQKQFKLDEKTVSDLNPETVVQDVRDLIKRLVVVKGSDPLSQDAQFNATIFMTSLIRAHLSTKQLMTKSRLSHEAFKWIVGEVEASFMQAQSNPGEMVGALAAQSLGEPATQMTLNTFHFAGVSAKNVTLGVPRLKEIINVSKQPKTPSLTVKLEPEYASTENTKYVEVFNALEHTTLKQITKSTEIHYDPDPRTTTIEEDVDMVQVYHTLEEDDFDNLSPWMLRIELDFEKMNPKGIKMDVLAEKVNESFKRDLQCIVSDDNDFDEDEDHLVMRIRLRTQGKDESASDEAEDHELLQQIEHNLLSEMSLSGIQDISRVYIVTPKEDEKAKHRIFINEDGKFDTINEVHLETDGSDLMATMRERGVDCVRTTCNDICEIFYCLGIEAVRKSIDTEMSAVISFGGSYVNQRHLSLLCDIMTSRGYLMAITRHGINRQNTGALMRCSFEETVDILMEAAAHAENDRLEGVSGNLMVGNLAPCGTGTFGLLFEPGHAQGCHRGAQRGSRRIRPGL</sequence>
<feature type="domain" description="RNA polymerase Rpb1" evidence="13">
    <location>
        <begin position="395"/>
        <end position="577"/>
    </location>
</feature>
<organism evidence="16">
    <name type="scientific">Stephanoeca diplocostata</name>
    <dbReference type="NCBI Taxonomy" id="81535"/>
    <lineage>
        <taxon>Eukaryota</taxon>
        <taxon>Choanoflagellata</taxon>
        <taxon>Acanthoecida</taxon>
        <taxon>Stephanoecidae</taxon>
        <taxon>Stephanoeca</taxon>
    </lineage>
</organism>
<dbReference type="InterPro" id="IPR007075">
    <property type="entry name" value="RNA_pol_Rpb1_6"/>
</dbReference>
<evidence type="ECO:0000313" key="16">
    <source>
        <dbReference type="EMBL" id="BAJ52628.1"/>
    </source>
</evidence>
<dbReference type="SUPFAM" id="SSF64484">
    <property type="entry name" value="beta and beta-prime subunits of DNA dependent RNA-polymerase"/>
    <property type="match status" value="1"/>
</dbReference>
<dbReference type="Pfam" id="PF05000">
    <property type="entry name" value="RNA_pol_Rpb1_4"/>
    <property type="match status" value="1"/>
</dbReference>
<dbReference type="Gene3D" id="1.10.274.100">
    <property type="entry name" value="RNA polymerase Rpb1, domain 3"/>
    <property type="match status" value="1"/>
</dbReference>
<proteinExistence type="evidence at transcript level"/>
<feature type="non-terminal residue" evidence="16">
    <location>
        <position position="999"/>
    </location>
</feature>